<dbReference type="InterPro" id="IPR009040">
    <property type="entry name" value="Ferritin-like_diiron"/>
</dbReference>
<feature type="domain" description="Ferritin-like diiron" evidence="7">
    <location>
        <begin position="11"/>
        <end position="159"/>
    </location>
</feature>
<dbReference type="Gene3D" id="1.20.1260.10">
    <property type="match status" value="1"/>
</dbReference>
<organism evidence="8 9">
    <name type="scientific">Strongyloides papillosus</name>
    <name type="common">Intestinal threadworm</name>
    <dbReference type="NCBI Taxonomy" id="174720"/>
    <lineage>
        <taxon>Eukaryota</taxon>
        <taxon>Metazoa</taxon>
        <taxon>Ecdysozoa</taxon>
        <taxon>Nematoda</taxon>
        <taxon>Chromadorea</taxon>
        <taxon>Rhabditida</taxon>
        <taxon>Tylenchina</taxon>
        <taxon>Panagrolaimomorpha</taxon>
        <taxon>Strongyloidoidea</taxon>
        <taxon>Strongyloididae</taxon>
        <taxon>Strongyloides</taxon>
    </lineage>
</organism>
<keyword evidence="3 5" id="KW-0479">Metal-binding</keyword>
<keyword evidence="4 5" id="KW-0408">Iron</keyword>
<dbReference type="CDD" id="cd01056">
    <property type="entry name" value="Euk_Ferritin"/>
    <property type="match status" value="1"/>
</dbReference>
<dbReference type="Pfam" id="PF00210">
    <property type="entry name" value="Ferritin"/>
    <property type="match status" value="1"/>
</dbReference>
<evidence type="ECO:0000259" key="7">
    <source>
        <dbReference type="PROSITE" id="PS50905"/>
    </source>
</evidence>
<dbReference type="InterPro" id="IPR001519">
    <property type="entry name" value="Ferritin"/>
</dbReference>
<evidence type="ECO:0000313" key="9">
    <source>
        <dbReference type="WBParaSite" id="SPAL_0000040100.1"/>
    </source>
</evidence>
<evidence type="ECO:0000256" key="2">
    <source>
        <dbReference type="ARBA" id="ARBA00022434"/>
    </source>
</evidence>
<feature type="binding site" evidence="5">
    <location>
        <position position="28"/>
    </location>
    <ligand>
        <name>Fe cation</name>
        <dbReference type="ChEBI" id="CHEBI:24875"/>
        <label>1</label>
    </ligand>
</feature>
<comment type="similarity">
    <text evidence="1 6">Belongs to the ferritin family.</text>
</comment>
<dbReference type="GO" id="GO:0008199">
    <property type="term" value="F:ferric iron binding"/>
    <property type="evidence" value="ECO:0007669"/>
    <property type="project" value="InterPro"/>
</dbReference>
<dbReference type="SUPFAM" id="SSF47240">
    <property type="entry name" value="Ferritin-like"/>
    <property type="match status" value="1"/>
</dbReference>
<evidence type="ECO:0000256" key="1">
    <source>
        <dbReference type="ARBA" id="ARBA00007513"/>
    </source>
</evidence>
<dbReference type="InterPro" id="IPR008331">
    <property type="entry name" value="Ferritin_DPS_dom"/>
</dbReference>
<evidence type="ECO:0000256" key="4">
    <source>
        <dbReference type="ARBA" id="ARBA00023004"/>
    </source>
</evidence>
<evidence type="ECO:0000256" key="5">
    <source>
        <dbReference type="PIRSR" id="PIRSR601519-1"/>
    </source>
</evidence>
<feature type="binding site" evidence="5">
    <location>
        <position position="63"/>
    </location>
    <ligand>
        <name>Fe cation</name>
        <dbReference type="ChEBI" id="CHEBI:24875"/>
        <label>1</label>
    </ligand>
</feature>
<dbReference type="WBParaSite" id="SPAL_0000040100.1">
    <property type="protein sequence ID" value="SPAL_0000040100.1"/>
    <property type="gene ID" value="SPAL_0000040100"/>
</dbReference>
<dbReference type="GO" id="GO:0005737">
    <property type="term" value="C:cytoplasm"/>
    <property type="evidence" value="ECO:0007669"/>
    <property type="project" value="TreeGrafter"/>
</dbReference>
<dbReference type="PANTHER" id="PTHR11431:SF75">
    <property type="entry name" value="FERRITIN"/>
    <property type="match status" value="1"/>
</dbReference>
<proteinExistence type="inferred from homology"/>
<reference evidence="9" key="1">
    <citation type="submission" date="2017-02" db="UniProtKB">
        <authorList>
            <consortium name="WormBaseParasite"/>
        </authorList>
    </citation>
    <scope>IDENTIFICATION</scope>
</reference>
<dbReference type="InterPro" id="IPR009078">
    <property type="entry name" value="Ferritin-like_SF"/>
</dbReference>
<dbReference type="Proteomes" id="UP000046392">
    <property type="component" value="Unplaced"/>
</dbReference>
<dbReference type="STRING" id="174720.A0A0N5B2U8"/>
<evidence type="ECO:0000256" key="6">
    <source>
        <dbReference type="RuleBase" id="RU361145"/>
    </source>
</evidence>
<dbReference type="PANTHER" id="PTHR11431">
    <property type="entry name" value="FERRITIN"/>
    <property type="match status" value="1"/>
</dbReference>
<accession>A0A0N5B2U8</accession>
<name>A0A0N5B2U8_STREA</name>
<dbReference type="PROSITE" id="PS50905">
    <property type="entry name" value="FERRITIN_LIKE"/>
    <property type="match status" value="1"/>
</dbReference>
<dbReference type="AlphaFoldDB" id="A0A0N5B2U8"/>
<dbReference type="GO" id="GO:0006826">
    <property type="term" value="P:iron ion transport"/>
    <property type="evidence" value="ECO:0007669"/>
    <property type="project" value="InterPro"/>
</dbReference>
<dbReference type="GO" id="GO:0004322">
    <property type="term" value="F:ferroxidase activity"/>
    <property type="evidence" value="ECO:0007669"/>
    <property type="project" value="UniProtKB-EC"/>
</dbReference>
<comment type="catalytic activity">
    <reaction evidence="6">
        <text>4 Fe(2+) + O2 + 4 H(+) = 4 Fe(3+) + 2 H2O</text>
        <dbReference type="Rhea" id="RHEA:11148"/>
        <dbReference type="ChEBI" id="CHEBI:15377"/>
        <dbReference type="ChEBI" id="CHEBI:15378"/>
        <dbReference type="ChEBI" id="CHEBI:15379"/>
        <dbReference type="ChEBI" id="CHEBI:29033"/>
        <dbReference type="ChEBI" id="CHEBI:29034"/>
        <dbReference type="EC" id="1.16.3.1"/>
    </reaction>
</comment>
<dbReference type="GO" id="GO:0006879">
    <property type="term" value="P:intracellular iron ion homeostasis"/>
    <property type="evidence" value="ECO:0007669"/>
    <property type="project" value="UniProtKB-KW"/>
</dbReference>
<keyword evidence="8" id="KW-1185">Reference proteome</keyword>
<protein>
    <recommendedName>
        <fullName evidence="6">Ferritin</fullName>
        <ecNumber evidence="6">1.16.3.1</ecNumber>
    </recommendedName>
</protein>
<keyword evidence="2 6" id="KW-0409">Iron storage</keyword>
<dbReference type="GO" id="GO:0008198">
    <property type="term" value="F:ferrous iron binding"/>
    <property type="evidence" value="ECO:0007669"/>
    <property type="project" value="TreeGrafter"/>
</dbReference>
<dbReference type="EC" id="1.16.3.1" evidence="6"/>
<evidence type="ECO:0000313" key="8">
    <source>
        <dbReference type="Proteomes" id="UP000046392"/>
    </source>
</evidence>
<dbReference type="InterPro" id="IPR012347">
    <property type="entry name" value="Ferritin-like"/>
</dbReference>
<feature type="binding site" evidence="5">
    <location>
        <position position="66"/>
    </location>
    <ligand>
        <name>Fe cation</name>
        <dbReference type="ChEBI" id="CHEBI:24875"/>
        <label>1</label>
    </ligand>
</feature>
<comment type="function">
    <text evidence="6">Stores iron in a soluble, non-toxic, readily available form. Important for iron homeostasis. Iron is taken up in the ferrous form and deposited as ferric hydroxides after oxidation.</text>
</comment>
<evidence type="ECO:0000256" key="3">
    <source>
        <dbReference type="ARBA" id="ARBA00022723"/>
    </source>
</evidence>
<sequence length="179" mass="20725">MQNKGFVSGKQFFTSEVENALNVQINNELVASYHYLSMANYFARDTVALPGATKFFFKQSEEETKHGRKLMEYVHKRGGIVKLHPIKPPQHDITTLEEALLFSQNLEKSNNNSIVELHKIASNNNDFDLTNFIEEFYLKEQIEEINMFTILCNKLRRMGPGIGEYFIDKELNELAEKDN</sequence>
<keyword evidence="6" id="KW-0560">Oxidoreductase</keyword>
<feature type="binding site" evidence="5">
    <location>
        <position position="141"/>
    </location>
    <ligand>
        <name>Fe cation</name>
        <dbReference type="ChEBI" id="CHEBI:24875"/>
        <label>1</label>
    </ligand>
</feature>
<feature type="binding site" evidence="5">
    <location>
        <position position="107"/>
    </location>
    <ligand>
        <name>Fe cation</name>
        <dbReference type="ChEBI" id="CHEBI:24875"/>
        <label>1</label>
    </ligand>
</feature>